<dbReference type="Proteomes" id="UP000037035">
    <property type="component" value="Unassembled WGS sequence"/>
</dbReference>
<accession>A0A0L6V978</accession>
<evidence type="ECO:0000313" key="1">
    <source>
        <dbReference type="EMBL" id="KNZ57313.1"/>
    </source>
</evidence>
<name>A0A0L6V978_9BASI</name>
<dbReference type="VEuPathDB" id="FungiDB:VP01_218g11"/>
<sequence>MVTIAYMKKKKQKTQNYGMFLNLNLSFKLAMLFLTCKIKLHYVTQVYGAHPSNLLDQHTHSSKSTCLEIYDHGCSWFMNKTQLRNLRLVFLLHFHQKINCLTKFKIFYSKQKSKKTIWASIYSPKAFQIFFHPWSTSYDQFQELVASRCNKFTSVGPLIQESIAQFILIGASGYFQYLPYLSSTNQHTSLFLTRHPTTTG</sequence>
<evidence type="ECO:0000313" key="2">
    <source>
        <dbReference type="Proteomes" id="UP000037035"/>
    </source>
</evidence>
<proteinExistence type="predicted"/>
<keyword evidence="2" id="KW-1185">Reference proteome</keyword>
<gene>
    <name evidence="1" type="ORF">VP01_218g11</name>
</gene>
<organism evidence="1 2">
    <name type="scientific">Puccinia sorghi</name>
    <dbReference type="NCBI Taxonomy" id="27349"/>
    <lineage>
        <taxon>Eukaryota</taxon>
        <taxon>Fungi</taxon>
        <taxon>Dikarya</taxon>
        <taxon>Basidiomycota</taxon>
        <taxon>Pucciniomycotina</taxon>
        <taxon>Pucciniomycetes</taxon>
        <taxon>Pucciniales</taxon>
        <taxon>Pucciniaceae</taxon>
        <taxon>Puccinia</taxon>
    </lineage>
</organism>
<dbReference type="AlphaFoldDB" id="A0A0L6V978"/>
<reference evidence="1 2" key="1">
    <citation type="submission" date="2015-08" db="EMBL/GenBank/DDBJ databases">
        <title>Next Generation Sequencing and Analysis of the Genome of Puccinia sorghi L Schw, the Causal Agent of Maize Common Rust.</title>
        <authorList>
            <person name="Rochi L."/>
            <person name="Burguener G."/>
            <person name="Darino M."/>
            <person name="Turjanski A."/>
            <person name="Kreff E."/>
            <person name="Dieguez M.J."/>
            <person name="Sacco F."/>
        </authorList>
    </citation>
    <scope>NUCLEOTIDE SEQUENCE [LARGE SCALE GENOMIC DNA]</scope>
    <source>
        <strain evidence="1 2">RO10H11247</strain>
    </source>
</reference>
<comment type="caution">
    <text evidence="1">The sequence shown here is derived from an EMBL/GenBank/DDBJ whole genome shotgun (WGS) entry which is preliminary data.</text>
</comment>
<dbReference type="EMBL" id="LAVV01007047">
    <property type="protein sequence ID" value="KNZ57313.1"/>
    <property type="molecule type" value="Genomic_DNA"/>
</dbReference>
<protein>
    <submittedName>
        <fullName evidence="1">Uncharacterized protein</fullName>
    </submittedName>
</protein>